<comment type="subcellular location">
    <subcellularLocation>
        <location evidence="1">Nucleus</location>
    </subcellularLocation>
</comment>
<evidence type="ECO:0000256" key="8">
    <source>
        <dbReference type="SAM" id="MobiDB-lite"/>
    </source>
</evidence>
<dbReference type="Pfam" id="PF00125">
    <property type="entry name" value="Histone"/>
    <property type="match status" value="1"/>
</dbReference>
<feature type="compositionally biased region" description="Low complexity" evidence="8">
    <location>
        <begin position="8"/>
        <end position="18"/>
    </location>
</feature>
<dbReference type="KEGG" id="pgri:PgNI_08879"/>
<dbReference type="InterPro" id="IPR007125">
    <property type="entry name" value="H2A/H2B/H3"/>
</dbReference>
<reference evidence="11" key="2">
    <citation type="submission" date="2019-10" db="EMBL/GenBank/DDBJ databases">
        <authorList>
            <consortium name="NCBI Genome Project"/>
        </authorList>
    </citation>
    <scope>NUCLEOTIDE SEQUENCE</scope>
    <source>
        <strain evidence="11">NI907</strain>
    </source>
</reference>
<dbReference type="Proteomes" id="UP000515153">
    <property type="component" value="Chromosome V"/>
</dbReference>
<feature type="domain" description="Core Histone H2A/H2B/H3" evidence="9">
    <location>
        <begin position="86"/>
        <end position="155"/>
    </location>
</feature>
<dbReference type="PANTHER" id="PTHR10252">
    <property type="entry name" value="HISTONE-LIKE TRANSCRIPTION FACTOR CCAAT-RELATED"/>
    <property type="match status" value="1"/>
</dbReference>
<evidence type="ECO:0000259" key="9">
    <source>
        <dbReference type="Pfam" id="PF00125"/>
    </source>
</evidence>
<keyword evidence="5" id="KW-0804">Transcription</keyword>
<keyword evidence="4" id="KW-0010">Activator</keyword>
<feature type="region of interest" description="Disordered" evidence="8">
    <location>
        <begin position="187"/>
        <end position="211"/>
    </location>
</feature>
<accession>A0A6P8AW80</accession>
<dbReference type="GO" id="GO:0046982">
    <property type="term" value="F:protein heterodimerization activity"/>
    <property type="evidence" value="ECO:0007669"/>
    <property type="project" value="InterPro"/>
</dbReference>
<evidence type="ECO:0000256" key="3">
    <source>
        <dbReference type="ARBA" id="ARBA00023125"/>
    </source>
</evidence>
<dbReference type="AlphaFoldDB" id="A0A6P8AW80"/>
<protein>
    <recommendedName>
        <fullName evidence="9">Core Histone H2A/H2B/H3 domain-containing protein</fullName>
    </recommendedName>
</protein>
<comment type="similarity">
    <text evidence="7">Belongs to the NFYC/HAP5 subunit family.</text>
</comment>
<dbReference type="GO" id="GO:0016602">
    <property type="term" value="C:CCAAT-binding factor complex"/>
    <property type="evidence" value="ECO:0007669"/>
    <property type="project" value="TreeGrafter"/>
</dbReference>
<sequence>MAMNPHDATQAQAQGQAQDGRPQVNYDLSKGGHYGASSQLAQQGYAPPEHYTGPWANVHQGLKGPYKNILTTYWQHTIDHLENDTHDYKLHQLPLARIKKVMKADPEVKMISAEAPILFAKGCDIFITELTMRAWIHAEENKRRTLQRSDIASALSMSDMFDFLIDIVPREEAAGHAKRAAGQAGAANAAAAGQPQMGGIPAQNHTQHMGAEYGLPGHPMGGEADYRQAQNMYPGQVPQGAPNAYGQPQQPMYEVDPNMYSSYTMQPPQVSTVHRMPNENAFECNRP</sequence>
<evidence type="ECO:0000313" key="10">
    <source>
        <dbReference type="Proteomes" id="UP000515153"/>
    </source>
</evidence>
<dbReference type="GO" id="GO:0001228">
    <property type="term" value="F:DNA-binding transcription activator activity, RNA polymerase II-specific"/>
    <property type="evidence" value="ECO:0007669"/>
    <property type="project" value="TreeGrafter"/>
</dbReference>
<reference evidence="11" key="3">
    <citation type="submission" date="2025-08" db="UniProtKB">
        <authorList>
            <consortium name="RefSeq"/>
        </authorList>
    </citation>
    <scope>IDENTIFICATION</scope>
    <source>
        <strain evidence="11">NI907</strain>
    </source>
</reference>
<dbReference type="InterPro" id="IPR009072">
    <property type="entry name" value="Histone-fold"/>
</dbReference>
<evidence type="ECO:0000256" key="7">
    <source>
        <dbReference type="ARBA" id="ARBA00038129"/>
    </source>
</evidence>
<dbReference type="FunFam" id="1.10.20.10:FF:000017">
    <property type="entry name" value="Ccaat-binding factor complex subunit"/>
    <property type="match status" value="1"/>
</dbReference>
<feature type="compositionally biased region" description="Low complexity" evidence="8">
    <location>
        <begin position="187"/>
        <end position="203"/>
    </location>
</feature>
<evidence type="ECO:0000256" key="5">
    <source>
        <dbReference type="ARBA" id="ARBA00023163"/>
    </source>
</evidence>
<evidence type="ECO:0000256" key="6">
    <source>
        <dbReference type="ARBA" id="ARBA00023242"/>
    </source>
</evidence>
<keyword evidence="2" id="KW-0805">Transcription regulation</keyword>
<name>A0A6P8AW80_PYRGI</name>
<proteinExistence type="inferred from homology"/>
<dbReference type="PANTHER" id="PTHR10252:SF8">
    <property type="entry name" value="NUCLEAR TRANSCRIPTION FACTOR Y SUBUNIT GAMMA"/>
    <property type="match status" value="1"/>
</dbReference>
<evidence type="ECO:0000256" key="1">
    <source>
        <dbReference type="ARBA" id="ARBA00004123"/>
    </source>
</evidence>
<organism evidence="10 11">
    <name type="scientific">Pyricularia grisea</name>
    <name type="common">Crabgrass-specific blast fungus</name>
    <name type="synonym">Magnaporthe grisea</name>
    <dbReference type="NCBI Taxonomy" id="148305"/>
    <lineage>
        <taxon>Eukaryota</taxon>
        <taxon>Fungi</taxon>
        <taxon>Dikarya</taxon>
        <taxon>Ascomycota</taxon>
        <taxon>Pezizomycotina</taxon>
        <taxon>Sordariomycetes</taxon>
        <taxon>Sordariomycetidae</taxon>
        <taxon>Magnaporthales</taxon>
        <taxon>Pyriculariaceae</taxon>
        <taxon>Pyricularia</taxon>
    </lineage>
</organism>
<dbReference type="InterPro" id="IPR050568">
    <property type="entry name" value="Transcr_DNA_Rep_Reg"/>
</dbReference>
<dbReference type="Gene3D" id="1.10.20.10">
    <property type="entry name" value="Histone, subunit A"/>
    <property type="match status" value="1"/>
</dbReference>
<evidence type="ECO:0000256" key="4">
    <source>
        <dbReference type="ARBA" id="ARBA00023159"/>
    </source>
</evidence>
<gene>
    <name evidence="11" type="ORF">PgNI_08879</name>
</gene>
<evidence type="ECO:0000256" key="2">
    <source>
        <dbReference type="ARBA" id="ARBA00023015"/>
    </source>
</evidence>
<keyword evidence="6" id="KW-0539">Nucleus</keyword>
<keyword evidence="3" id="KW-0238">DNA-binding</keyword>
<dbReference type="CDD" id="cd22908">
    <property type="entry name" value="HFD_NFYC-like"/>
    <property type="match status" value="1"/>
</dbReference>
<feature type="region of interest" description="Disordered" evidence="8">
    <location>
        <begin position="1"/>
        <end position="32"/>
    </location>
</feature>
<dbReference type="RefSeq" id="XP_030979145.1">
    <property type="nucleotide sequence ID" value="XM_031128869.1"/>
</dbReference>
<keyword evidence="10" id="KW-1185">Reference proteome</keyword>
<dbReference type="GeneID" id="41963777"/>
<dbReference type="SUPFAM" id="SSF47113">
    <property type="entry name" value="Histone-fold"/>
    <property type="match status" value="1"/>
</dbReference>
<reference evidence="10 11" key="1">
    <citation type="journal article" date="2019" name="Mol. Biol. Evol.">
        <title>Blast fungal genomes show frequent chromosomal changes, gene gains and losses, and effector gene turnover.</title>
        <authorList>
            <person name="Gomez Luciano L.B."/>
            <person name="Jason Tsai I."/>
            <person name="Chuma I."/>
            <person name="Tosa Y."/>
            <person name="Chen Y.H."/>
            <person name="Li J.Y."/>
            <person name="Li M.Y."/>
            <person name="Jade Lu M.Y."/>
            <person name="Nakayashiki H."/>
            <person name="Li W.H."/>
        </authorList>
    </citation>
    <scope>NUCLEOTIDE SEQUENCE [LARGE SCALE GENOMIC DNA]</scope>
    <source>
        <strain evidence="10 11">NI907</strain>
    </source>
</reference>
<evidence type="ECO:0000313" key="11">
    <source>
        <dbReference type="RefSeq" id="XP_030979145.1"/>
    </source>
</evidence>
<dbReference type="GO" id="GO:0000978">
    <property type="term" value="F:RNA polymerase II cis-regulatory region sequence-specific DNA binding"/>
    <property type="evidence" value="ECO:0007669"/>
    <property type="project" value="TreeGrafter"/>
</dbReference>